<keyword evidence="9" id="KW-0012">Acyltransferase</keyword>
<dbReference type="CDD" id="cd04181">
    <property type="entry name" value="NTP_transferase"/>
    <property type="match status" value="1"/>
</dbReference>
<comment type="catalytic activity">
    <reaction evidence="10">
        <text>alpha-D-glucosamine 1-phosphate + acetyl-CoA = N-acetyl-alpha-D-glucosamine 1-phosphate + CoA + H(+)</text>
        <dbReference type="Rhea" id="RHEA:13725"/>
        <dbReference type="ChEBI" id="CHEBI:15378"/>
        <dbReference type="ChEBI" id="CHEBI:57287"/>
        <dbReference type="ChEBI" id="CHEBI:57288"/>
        <dbReference type="ChEBI" id="CHEBI:57776"/>
        <dbReference type="ChEBI" id="CHEBI:58516"/>
        <dbReference type="EC" id="2.3.1.157"/>
    </reaction>
</comment>
<dbReference type="EMBL" id="AOJH01000043">
    <property type="protein sequence ID" value="EMA65513.1"/>
    <property type="molecule type" value="Genomic_DNA"/>
</dbReference>
<reference evidence="14 15" key="1">
    <citation type="journal article" date="2014" name="PLoS Genet.">
        <title>Phylogenetically driven sequencing of extremely halophilic archaea reveals strategies for static and dynamic osmo-response.</title>
        <authorList>
            <person name="Becker E.A."/>
            <person name="Seitzer P.M."/>
            <person name="Tritt A."/>
            <person name="Larsen D."/>
            <person name="Krusor M."/>
            <person name="Yao A.I."/>
            <person name="Wu D."/>
            <person name="Madern D."/>
            <person name="Eisen J.A."/>
            <person name="Darling A.E."/>
            <person name="Facciotti M.T."/>
        </authorList>
    </citation>
    <scope>NUCLEOTIDE SEQUENCE [LARGE SCALE GENOMIC DNA]</scope>
    <source>
        <strain evidence="14 15">JCM 14978</strain>
    </source>
</reference>
<dbReference type="InterPro" id="IPR011004">
    <property type="entry name" value="Trimer_LpxA-like_sf"/>
</dbReference>
<sequence>MSVSSFDQAVVLAAGEGSRIRPLTRYQPKPMLRVAGRPILEYPLDALDAFGVEEVAMVVGHAKTRIQNHFGDDYRGLDLTYLTQQSQLGSGHALQVAAGHVSDEFLVVNGDNVIDEAMVRGTAERYAESGATAALAVTSASDATEYGTVGVRDGLVDRIDESDDGGSGRVNTGVYAFDESIFDALDRTGFESGERPLTAAIDELRGPVVAAAPNGVWFDSSYPWDLLETNETLLYSHPDLVAADRPVDDSARVHESAVIGDHVLVGPDCKVSAGAVVRNGTCLHASTTVGENAVLEGSIVGPDARIGAGAVLRDTIVGGGATIGDGTVSPGRSATLVLDGVEYTDRRLGGIVADRATVGSNVTVTPGCRVGPRATVGSGVALRHDVPEGAEVMG</sequence>
<dbReference type="PATRIC" id="fig|1230456.3.peg.1172"/>
<dbReference type="InterPro" id="IPR018357">
    <property type="entry name" value="Hexapep_transf_CS"/>
</dbReference>
<dbReference type="Proteomes" id="UP000011546">
    <property type="component" value="Unassembled WGS sequence"/>
</dbReference>
<dbReference type="EC" id="2.7.7.23" evidence="4"/>
<feature type="domain" description="Nucleotidyl transferase" evidence="12">
    <location>
        <begin position="9"/>
        <end position="230"/>
    </location>
</feature>
<comment type="catalytic activity">
    <reaction evidence="11">
        <text>N-acetyl-alpha-D-glucosamine 1-phosphate + UTP + H(+) = UDP-N-acetyl-alpha-D-glucosamine + diphosphate</text>
        <dbReference type="Rhea" id="RHEA:13509"/>
        <dbReference type="ChEBI" id="CHEBI:15378"/>
        <dbReference type="ChEBI" id="CHEBI:33019"/>
        <dbReference type="ChEBI" id="CHEBI:46398"/>
        <dbReference type="ChEBI" id="CHEBI:57705"/>
        <dbReference type="ChEBI" id="CHEBI:57776"/>
        <dbReference type="EC" id="2.7.7.23"/>
    </reaction>
</comment>
<comment type="caution">
    <text evidence="14">The sequence shown here is derived from an EMBL/GenBank/DDBJ whole genome shotgun (WGS) entry which is preliminary data.</text>
</comment>
<dbReference type="InterPro" id="IPR005835">
    <property type="entry name" value="NTP_transferase_dom"/>
</dbReference>
<keyword evidence="7" id="KW-0548">Nucleotidyltransferase</keyword>
<dbReference type="EC" id="2.3.1.157" evidence="3"/>
<dbReference type="SUPFAM" id="SSF51161">
    <property type="entry name" value="Trimeric LpxA-like enzymes"/>
    <property type="match status" value="1"/>
</dbReference>
<evidence type="ECO:0000313" key="15">
    <source>
        <dbReference type="Proteomes" id="UP000011546"/>
    </source>
</evidence>
<dbReference type="GO" id="GO:0003977">
    <property type="term" value="F:UDP-N-acetylglucosamine diphosphorylase activity"/>
    <property type="evidence" value="ECO:0007669"/>
    <property type="project" value="UniProtKB-EC"/>
</dbReference>
<dbReference type="PANTHER" id="PTHR43584">
    <property type="entry name" value="NUCLEOTIDYL TRANSFERASE"/>
    <property type="match status" value="1"/>
</dbReference>
<keyword evidence="8" id="KW-0511">Multifunctional enzyme</keyword>
<evidence type="ECO:0000259" key="12">
    <source>
        <dbReference type="Pfam" id="PF00483"/>
    </source>
</evidence>
<evidence type="ECO:0000256" key="8">
    <source>
        <dbReference type="ARBA" id="ARBA00023268"/>
    </source>
</evidence>
<dbReference type="AlphaFoldDB" id="M0P6T5"/>
<dbReference type="InterPro" id="IPR056729">
    <property type="entry name" value="GMPPB_C"/>
</dbReference>
<protein>
    <recommendedName>
        <fullName evidence="5">Bifunctional protein GlmU</fullName>
        <ecNumber evidence="3">2.3.1.157</ecNumber>
        <ecNumber evidence="4">2.7.7.23</ecNumber>
    </recommendedName>
</protein>
<organism evidence="14 15">
    <name type="scientific">Halorubrum kocurii JCM 14978</name>
    <dbReference type="NCBI Taxonomy" id="1230456"/>
    <lineage>
        <taxon>Archaea</taxon>
        <taxon>Methanobacteriati</taxon>
        <taxon>Methanobacteriota</taxon>
        <taxon>Stenosarchaea group</taxon>
        <taxon>Halobacteria</taxon>
        <taxon>Halobacteriales</taxon>
        <taxon>Haloferacaceae</taxon>
        <taxon>Halorubrum</taxon>
    </lineage>
</organism>
<evidence type="ECO:0000256" key="10">
    <source>
        <dbReference type="ARBA" id="ARBA00048247"/>
    </source>
</evidence>
<dbReference type="Gene3D" id="2.160.10.10">
    <property type="entry name" value="Hexapeptide repeat proteins"/>
    <property type="match status" value="1"/>
</dbReference>
<accession>M0P6T5</accession>
<name>M0P6T5_9EURY</name>
<dbReference type="InterPro" id="IPR029044">
    <property type="entry name" value="Nucleotide-diphossugar_trans"/>
</dbReference>
<evidence type="ECO:0000313" key="14">
    <source>
        <dbReference type="EMBL" id="EMA65513.1"/>
    </source>
</evidence>
<evidence type="ECO:0000256" key="2">
    <source>
        <dbReference type="ARBA" id="ARBA00005208"/>
    </source>
</evidence>
<dbReference type="PANTHER" id="PTHR43584:SF8">
    <property type="entry name" value="N-ACETYLMURAMATE ALPHA-1-PHOSPHATE URIDYLYLTRANSFERASE"/>
    <property type="match status" value="1"/>
</dbReference>
<dbReference type="Pfam" id="PF00483">
    <property type="entry name" value="NTP_transferase"/>
    <property type="match status" value="1"/>
</dbReference>
<gene>
    <name evidence="14" type="ORF">C468_06013</name>
</gene>
<dbReference type="InterPro" id="IPR050065">
    <property type="entry name" value="GlmU-like"/>
</dbReference>
<evidence type="ECO:0000256" key="1">
    <source>
        <dbReference type="ARBA" id="ARBA00005166"/>
    </source>
</evidence>
<evidence type="ECO:0000256" key="11">
    <source>
        <dbReference type="ARBA" id="ARBA00048493"/>
    </source>
</evidence>
<evidence type="ECO:0000256" key="6">
    <source>
        <dbReference type="ARBA" id="ARBA00022679"/>
    </source>
</evidence>
<dbReference type="PROSITE" id="PS00101">
    <property type="entry name" value="HEXAPEP_TRANSFERASES"/>
    <property type="match status" value="1"/>
</dbReference>
<evidence type="ECO:0000256" key="5">
    <source>
        <dbReference type="ARBA" id="ARBA00013414"/>
    </source>
</evidence>
<keyword evidence="6" id="KW-0808">Transferase</keyword>
<evidence type="ECO:0000259" key="13">
    <source>
        <dbReference type="Pfam" id="PF25087"/>
    </source>
</evidence>
<evidence type="ECO:0000256" key="9">
    <source>
        <dbReference type="ARBA" id="ARBA00023315"/>
    </source>
</evidence>
<feature type="domain" description="Mannose-1-phosphate guanyltransferase C-terminal" evidence="13">
    <location>
        <begin position="247"/>
        <end position="327"/>
    </location>
</feature>
<proteinExistence type="predicted"/>
<keyword evidence="15" id="KW-1185">Reference proteome</keyword>
<evidence type="ECO:0000256" key="3">
    <source>
        <dbReference type="ARBA" id="ARBA00012225"/>
    </source>
</evidence>
<comment type="pathway">
    <text evidence="1">Nucleotide-sugar biosynthesis; UDP-N-acetyl-alpha-D-glucosamine biosynthesis; N-acetyl-alpha-D-glucosamine 1-phosphate from alpha-D-glucosamine 6-phosphate (route II): step 2/2.</text>
</comment>
<dbReference type="GO" id="GO:0019134">
    <property type="term" value="F:glucosamine-1-phosphate N-acetyltransferase activity"/>
    <property type="evidence" value="ECO:0007669"/>
    <property type="project" value="UniProtKB-EC"/>
</dbReference>
<evidence type="ECO:0000256" key="4">
    <source>
        <dbReference type="ARBA" id="ARBA00012457"/>
    </source>
</evidence>
<evidence type="ECO:0000256" key="7">
    <source>
        <dbReference type="ARBA" id="ARBA00022695"/>
    </source>
</evidence>
<dbReference type="Gene3D" id="3.90.550.10">
    <property type="entry name" value="Spore Coat Polysaccharide Biosynthesis Protein SpsA, Chain A"/>
    <property type="match status" value="1"/>
</dbReference>
<dbReference type="Pfam" id="PF25087">
    <property type="entry name" value="GMPPB_C"/>
    <property type="match status" value="1"/>
</dbReference>
<comment type="pathway">
    <text evidence="2">Nucleotide-sugar biosynthesis; UDP-N-acetyl-alpha-D-glucosamine biosynthesis; UDP-N-acetyl-alpha-D-glucosamine from N-acetyl-alpha-D-glucosamine 1-phosphate: step 1/1.</text>
</comment>
<dbReference type="SUPFAM" id="SSF53448">
    <property type="entry name" value="Nucleotide-diphospho-sugar transferases"/>
    <property type="match status" value="1"/>
</dbReference>
<dbReference type="STRING" id="1230456.C468_06013"/>